<organism evidence="2 3">
    <name type="scientific">Neokomagataea tanensis</name>
    <dbReference type="NCBI Taxonomy" id="661191"/>
    <lineage>
        <taxon>Bacteria</taxon>
        <taxon>Pseudomonadati</taxon>
        <taxon>Pseudomonadota</taxon>
        <taxon>Alphaproteobacteria</taxon>
        <taxon>Acetobacterales</taxon>
        <taxon>Acetobacteraceae</taxon>
        <taxon>Neokomagataea</taxon>
    </lineage>
</organism>
<proteinExistence type="predicted"/>
<dbReference type="InterPro" id="IPR017896">
    <property type="entry name" value="4Fe4S_Fe-S-bd"/>
</dbReference>
<reference evidence="2 3" key="1">
    <citation type="submission" date="2018-09" db="EMBL/GenBank/DDBJ databases">
        <title>The complete genome sequence of Neokomagataea tanensis NBRC 106556(T).</title>
        <authorList>
            <person name="Chua K.-O."/>
            <person name="See-Too W.-S."/>
            <person name="Hong K.-W."/>
            <person name="Yin W.-F."/>
            <person name="Chan K.-G."/>
        </authorList>
    </citation>
    <scope>NUCLEOTIDE SEQUENCE [LARGE SCALE GENOMIC DNA]</scope>
    <source>
        <strain evidence="3">AH13 \ NBRC 106556</strain>
    </source>
</reference>
<dbReference type="RefSeq" id="WP_141492854.1">
    <property type="nucleotide sequence ID" value="NZ_CP032485.1"/>
</dbReference>
<dbReference type="AlphaFoldDB" id="A0A4Y6V502"/>
<dbReference type="OrthoDB" id="9804603at2"/>
<dbReference type="SUPFAM" id="SSF54862">
    <property type="entry name" value="4Fe-4S ferredoxins"/>
    <property type="match status" value="1"/>
</dbReference>
<dbReference type="KEGG" id="ntn:D5366_07020"/>
<accession>A0A4Y6V502</accession>
<dbReference type="EMBL" id="CP032485">
    <property type="protein sequence ID" value="QDH25003.1"/>
    <property type="molecule type" value="Genomic_DNA"/>
</dbReference>
<sequence>MRVGFWSTSTKVISLNRCFGCGVCARFCKTNYSA</sequence>
<protein>
    <recommendedName>
        <fullName evidence="1">4Fe-4S ferredoxin-type domain-containing protein</fullName>
    </recommendedName>
</protein>
<name>A0A4Y6V502_9PROT</name>
<feature type="domain" description="4Fe-4S ferredoxin-type" evidence="1">
    <location>
        <begin position="9"/>
        <end position="34"/>
    </location>
</feature>
<dbReference type="PROSITE" id="PS51379">
    <property type="entry name" value="4FE4S_FER_2"/>
    <property type="match status" value="1"/>
</dbReference>
<gene>
    <name evidence="2" type="ORF">D5366_07020</name>
</gene>
<evidence type="ECO:0000259" key="1">
    <source>
        <dbReference type="PROSITE" id="PS51379"/>
    </source>
</evidence>
<dbReference type="Proteomes" id="UP000317214">
    <property type="component" value="Chromosome"/>
</dbReference>
<keyword evidence="3" id="KW-1185">Reference proteome</keyword>
<dbReference type="Pfam" id="PF00037">
    <property type="entry name" value="Fer4"/>
    <property type="match status" value="1"/>
</dbReference>
<evidence type="ECO:0000313" key="2">
    <source>
        <dbReference type="EMBL" id="QDH25003.1"/>
    </source>
</evidence>
<evidence type="ECO:0000313" key="3">
    <source>
        <dbReference type="Proteomes" id="UP000317214"/>
    </source>
</evidence>
<dbReference type="Gene3D" id="3.30.70.20">
    <property type="match status" value="1"/>
</dbReference>